<keyword evidence="5 9" id="KW-0067">ATP-binding</keyword>
<keyword evidence="2 9" id="KW-0808">Transferase</keyword>
<comment type="caution">
    <text evidence="9">Lacks conserved residue(s) required for the propagation of feature annotation.</text>
</comment>
<accession>A0A1Y5ZF87</accession>
<comment type="subcellular location">
    <subcellularLocation>
        <location evidence="9">Cytoplasm</location>
    </subcellularLocation>
</comment>
<dbReference type="RefSeq" id="WP_000785165.1">
    <property type="nucleotide sequence ID" value="NZ_CP086328.1"/>
</dbReference>
<dbReference type="NCBIfam" id="NF002902">
    <property type="entry name" value="PRK03501.1"/>
    <property type="match status" value="1"/>
</dbReference>
<organism evidence="11 12">
    <name type="scientific">Bacillus pacificus</name>
    <dbReference type="NCBI Taxonomy" id="2026187"/>
    <lineage>
        <taxon>Bacteria</taxon>
        <taxon>Bacillati</taxon>
        <taxon>Bacillota</taxon>
        <taxon>Bacilli</taxon>
        <taxon>Bacillales</taxon>
        <taxon>Bacillaceae</taxon>
        <taxon>Bacillus</taxon>
        <taxon>Bacillus cereus group</taxon>
    </lineage>
</organism>
<dbReference type="PANTHER" id="PTHR20275">
    <property type="entry name" value="NAD KINASE"/>
    <property type="match status" value="1"/>
</dbReference>
<dbReference type="InterPro" id="IPR002504">
    <property type="entry name" value="NADK"/>
</dbReference>
<feature type="binding site" evidence="9">
    <location>
        <begin position="52"/>
        <end position="53"/>
    </location>
    <ligand>
        <name>NAD(+)</name>
        <dbReference type="ChEBI" id="CHEBI:57540"/>
    </ligand>
</feature>
<dbReference type="Gene3D" id="3.40.50.10330">
    <property type="entry name" value="Probable inorganic polyphosphate/atp-NAD kinase, domain 1"/>
    <property type="match status" value="1"/>
</dbReference>
<keyword evidence="7 9" id="KW-0520">NAD</keyword>
<comment type="similarity">
    <text evidence="9">Belongs to the NAD kinase family.</text>
</comment>
<dbReference type="EC" id="2.7.1.23" evidence="9"/>
<dbReference type="GO" id="GO:0006741">
    <property type="term" value="P:NADP+ biosynthetic process"/>
    <property type="evidence" value="ECO:0007669"/>
    <property type="project" value="UniProtKB-UniRule"/>
</dbReference>
<feature type="binding site" evidence="9">
    <location>
        <begin position="124"/>
        <end position="125"/>
    </location>
    <ligand>
        <name>NAD(+)</name>
        <dbReference type="ChEBI" id="CHEBI:57540"/>
    </ligand>
</feature>
<dbReference type="GO" id="GO:0051287">
    <property type="term" value="F:NAD binding"/>
    <property type="evidence" value="ECO:0007669"/>
    <property type="project" value="UniProtKB-ARBA"/>
</dbReference>
<evidence type="ECO:0000256" key="8">
    <source>
        <dbReference type="ARBA" id="ARBA00047925"/>
    </source>
</evidence>
<dbReference type="SMR" id="A0A1Y5ZF87"/>
<comment type="catalytic activity">
    <reaction evidence="8 9">
        <text>NAD(+) + ATP = ADP + NADP(+) + H(+)</text>
        <dbReference type="Rhea" id="RHEA:18629"/>
        <dbReference type="ChEBI" id="CHEBI:15378"/>
        <dbReference type="ChEBI" id="CHEBI:30616"/>
        <dbReference type="ChEBI" id="CHEBI:57540"/>
        <dbReference type="ChEBI" id="CHEBI:58349"/>
        <dbReference type="ChEBI" id="CHEBI:456216"/>
        <dbReference type="EC" id="2.7.1.23"/>
    </reaction>
</comment>
<evidence type="ECO:0000256" key="3">
    <source>
        <dbReference type="ARBA" id="ARBA00022741"/>
    </source>
</evidence>
<evidence type="ECO:0000313" key="10">
    <source>
        <dbReference type="EMBL" id="MDK7392565.1"/>
    </source>
</evidence>
<dbReference type="Proteomes" id="UP000194499">
    <property type="component" value="Unassembled WGS sequence"/>
</dbReference>
<feature type="binding site" evidence="9">
    <location>
        <position position="151"/>
    </location>
    <ligand>
        <name>NAD(+)</name>
        <dbReference type="ChEBI" id="CHEBI:57540"/>
    </ligand>
</feature>
<comment type="function">
    <text evidence="9">Involved in the regulation of the intracellular balance of NAD and NADP, and is a key enzyme in the biosynthesis of NADP. Catalyzes specifically the phosphorylation on 2'-hydroxyl of the adenosine moiety of NAD to yield NADP.</text>
</comment>
<evidence type="ECO:0000313" key="12">
    <source>
        <dbReference type="Proteomes" id="UP000194499"/>
    </source>
</evidence>
<comment type="cofactor">
    <cofactor evidence="9">
        <name>a divalent metal cation</name>
        <dbReference type="ChEBI" id="CHEBI:60240"/>
    </cofactor>
</comment>
<dbReference type="InterPro" id="IPR017438">
    <property type="entry name" value="ATP-NAD_kinase_N"/>
</dbReference>
<keyword evidence="1 9" id="KW-0963">Cytoplasm</keyword>
<keyword evidence="3 9" id="KW-0547">Nucleotide-binding</keyword>
<feature type="binding site" evidence="9">
    <location>
        <position position="188"/>
    </location>
    <ligand>
        <name>NAD(+)</name>
        <dbReference type="ChEBI" id="CHEBI:57540"/>
    </ligand>
</feature>
<proteinExistence type="inferred from homology"/>
<dbReference type="AlphaFoldDB" id="A0A1Y5ZF87"/>
<keyword evidence="6 9" id="KW-0521">NADP</keyword>
<dbReference type="GO" id="GO:0046872">
    <property type="term" value="F:metal ion binding"/>
    <property type="evidence" value="ECO:0007669"/>
    <property type="project" value="UniProtKB-UniRule"/>
</dbReference>
<dbReference type="PANTHER" id="PTHR20275:SF9">
    <property type="entry name" value="NAD KINASE 2"/>
    <property type="match status" value="1"/>
</dbReference>
<evidence type="ECO:0000313" key="11">
    <source>
        <dbReference type="EMBL" id="SMD91936.1"/>
    </source>
</evidence>
<feature type="binding site" evidence="9">
    <location>
        <begin position="164"/>
        <end position="169"/>
    </location>
    <ligand>
        <name>NAD(+)</name>
        <dbReference type="ChEBI" id="CHEBI:57540"/>
    </ligand>
</feature>
<dbReference type="GO" id="GO:0019674">
    <property type="term" value="P:NAD+ metabolic process"/>
    <property type="evidence" value="ECO:0007669"/>
    <property type="project" value="InterPro"/>
</dbReference>
<evidence type="ECO:0000256" key="9">
    <source>
        <dbReference type="HAMAP-Rule" id="MF_00361"/>
    </source>
</evidence>
<dbReference type="GO" id="GO:0005524">
    <property type="term" value="F:ATP binding"/>
    <property type="evidence" value="ECO:0007669"/>
    <property type="project" value="UniProtKB-KW"/>
</dbReference>
<reference evidence="12" key="1">
    <citation type="submission" date="2017-04" db="EMBL/GenBank/DDBJ databases">
        <authorList>
            <person name="Criscuolo A."/>
        </authorList>
    </citation>
    <scope>NUCLEOTIDE SEQUENCE [LARGE SCALE GENOMIC DNA]</scope>
</reference>
<keyword evidence="4 9" id="KW-0418">Kinase</keyword>
<evidence type="ECO:0000256" key="6">
    <source>
        <dbReference type="ARBA" id="ARBA00022857"/>
    </source>
</evidence>
<evidence type="ECO:0000256" key="7">
    <source>
        <dbReference type="ARBA" id="ARBA00023027"/>
    </source>
</evidence>
<dbReference type="HAMAP" id="MF_00361">
    <property type="entry name" value="NAD_kinase"/>
    <property type="match status" value="1"/>
</dbReference>
<dbReference type="Pfam" id="PF20143">
    <property type="entry name" value="NAD_kinase_C"/>
    <property type="match status" value="1"/>
</dbReference>
<reference evidence="11" key="2">
    <citation type="submission" date="2017-04" db="EMBL/GenBank/DDBJ databases">
        <authorList>
            <person name="Afonso C.L."/>
            <person name="Miller P.J."/>
            <person name="Scott M.A."/>
            <person name="Spackman E."/>
            <person name="Goraichik I."/>
            <person name="Dimitrov K.M."/>
            <person name="Suarez D.L."/>
            <person name="Swayne D.E."/>
        </authorList>
    </citation>
    <scope>NUCLEOTIDE SEQUENCE [LARGE SCALE GENOMIC DNA]</scope>
    <source>
        <strain evidence="11">16-00191</strain>
    </source>
</reference>
<dbReference type="EMBL" id="FWZB01000036">
    <property type="protein sequence ID" value="SMD91936.1"/>
    <property type="molecule type" value="Genomic_DNA"/>
</dbReference>
<name>A0A1Y5ZF87_9BACI</name>
<dbReference type="Proteomes" id="UP001174229">
    <property type="component" value="Unassembled WGS sequence"/>
</dbReference>
<evidence type="ECO:0000256" key="1">
    <source>
        <dbReference type="ARBA" id="ARBA00022490"/>
    </source>
</evidence>
<evidence type="ECO:0000256" key="4">
    <source>
        <dbReference type="ARBA" id="ARBA00022777"/>
    </source>
</evidence>
<dbReference type="InterPro" id="IPR017437">
    <property type="entry name" value="ATP-NAD_kinase_PpnK-typ_C"/>
</dbReference>
<dbReference type="SUPFAM" id="SSF111331">
    <property type="entry name" value="NAD kinase/diacylglycerol kinase-like"/>
    <property type="match status" value="1"/>
</dbReference>
<dbReference type="InterPro" id="IPR016064">
    <property type="entry name" value="NAD/diacylglycerol_kinase_sf"/>
</dbReference>
<dbReference type="Gene3D" id="2.60.200.30">
    <property type="entry name" value="Probable inorganic polyphosphate/atp-NAD kinase, domain 2"/>
    <property type="match status" value="1"/>
</dbReference>
<sequence>MADRRNLFFFYGDDKAKLVEKMKPIYRILEENGFTILDHPKNANAIVSVGDDATFLQAVRKTGFREDCLYAGISTKDEISFYCDFHIDHVDIALQEITKNEIEVRKYPTIEVDVDGSTSFHCLNEFSLRSSIIKTFVVDVHVDNLYFETFRGDGLVVSTPTGSTAYNKSLRGAVVDPLIPCFQVSELASLNNNTYRTLGSPFILNHERTLTLKLRPDGNDYPVIGMDNEALSIKQVEKAVVRLSDKQIKTVKLKNNSFWEKVQRTFL</sequence>
<dbReference type="EMBL" id="JAPNPE010000005">
    <property type="protein sequence ID" value="MDK7392565.1"/>
    <property type="molecule type" value="Genomic_DNA"/>
</dbReference>
<feature type="binding site" evidence="9">
    <location>
        <position position="153"/>
    </location>
    <ligand>
        <name>NAD(+)</name>
        <dbReference type="ChEBI" id="CHEBI:57540"/>
    </ligand>
</feature>
<protein>
    <recommendedName>
        <fullName evidence="9">NAD kinase</fullName>
        <ecNumber evidence="9">2.7.1.23</ecNumber>
    </recommendedName>
    <alternativeName>
        <fullName evidence="9">ATP-dependent NAD kinase</fullName>
    </alternativeName>
</protein>
<dbReference type="FunFam" id="2.60.200.30:FF:000002">
    <property type="entry name" value="NAD kinase"/>
    <property type="match status" value="1"/>
</dbReference>
<evidence type="ECO:0000256" key="2">
    <source>
        <dbReference type="ARBA" id="ARBA00022679"/>
    </source>
</evidence>
<evidence type="ECO:0000256" key="5">
    <source>
        <dbReference type="ARBA" id="ARBA00022840"/>
    </source>
</evidence>
<dbReference type="GO" id="GO:0005737">
    <property type="term" value="C:cytoplasm"/>
    <property type="evidence" value="ECO:0007669"/>
    <property type="project" value="UniProtKB-SubCell"/>
</dbReference>
<reference evidence="10" key="3">
    <citation type="submission" date="2022-11" db="EMBL/GenBank/DDBJ databases">
        <title>WGS-based characterization of Bacillus cereus isolated from food &amp; feed additives.</title>
        <authorList>
            <person name="Bogaerts B."/>
            <person name="Fraiture M.-A."/>
            <person name="Roosens N.H.C."/>
            <person name="De Keersmaecker S.C.J."/>
            <person name="Vanneste K."/>
        </authorList>
    </citation>
    <scope>NUCLEOTIDE SEQUENCE</scope>
    <source>
        <strain evidence="10">74.2</strain>
    </source>
</reference>
<dbReference type="GO" id="GO:0003951">
    <property type="term" value="F:NAD+ kinase activity"/>
    <property type="evidence" value="ECO:0007669"/>
    <property type="project" value="UniProtKB-UniRule"/>
</dbReference>
<feature type="active site" description="Proton acceptor" evidence="9">
    <location>
        <position position="52"/>
    </location>
</feature>
<gene>
    <name evidence="11" type="primary">ppnK_1</name>
    <name evidence="9" type="synonym">nadK</name>
    <name evidence="11" type="ORF">BACERE00191_01797</name>
    <name evidence="10" type="ORF">OWO78_14125</name>
</gene>
<dbReference type="GeneID" id="69529955"/>